<dbReference type="InterPro" id="IPR033695">
    <property type="entry name" value="POLO_box_2"/>
</dbReference>
<dbReference type="CDD" id="cd13118">
    <property type="entry name" value="POLO_box_1"/>
    <property type="match status" value="1"/>
</dbReference>
<evidence type="ECO:0000256" key="2">
    <source>
        <dbReference type="ARBA" id="ARBA00022679"/>
    </source>
</evidence>
<dbReference type="InParanoid" id="G0R2J1"/>
<evidence type="ECO:0000313" key="11">
    <source>
        <dbReference type="Proteomes" id="UP000008983"/>
    </source>
</evidence>
<dbReference type="GeneID" id="14904396"/>
<evidence type="ECO:0000259" key="9">
    <source>
        <dbReference type="PROSITE" id="PS50078"/>
    </source>
</evidence>
<feature type="region of interest" description="Disordered" evidence="7">
    <location>
        <begin position="392"/>
        <end position="412"/>
    </location>
</feature>
<dbReference type="EC" id="2.7.11.21" evidence="10"/>
<keyword evidence="5 10" id="KW-0418">Kinase</keyword>
<keyword evidence="2 10" id="KW-0808">Transferase</keyword>
<keyword evidence="3" id="KW-0677">Repeat</keyword>
<dbReference type="Pfam" id="PF00659">
    <property type="entry name" value="POLO_box"/>
    <property type="match status" value="2"/>
</dbReference>
<dbReference type="PROSITE" id="PS50011">
    <property type="entry name" value="PROTEIN_KINASE_DOM"/>
    <property type="match status" value="1"/>
</dbReference>
<feature type="compositionally biased region" description="Polar residues" evidence="7">
    <location>
        <begin position="399"/>
        <end position="412"/>
    </location>
</feature>
<evidence type="ECO:0000256" key="3">
    <source>
        <dbReference type="ARBA" id="ARBA00022737"/>
    </source>
</evidence>
<dbReference type="EMBL" id="GL984265">
    <property type="protein sequence ID" value="EGR28317.1"/>
    <property type="molecule type" value="Genomic_DNA"/>
</dbReference>
<sequence>PPYETPDVKTTYKKIKQNQYSFPDSVPISDSAKNLIIKILNLNPSQRPSLDEIMAHPFINGQGQIPKILPTSTLTCPPSASFTKQFLPQGNCLKINQQPIRLIENYNNQQQSKGKTHSAVNIKTNKQLNSESNNIIENTENIQKDIKFLQTHKPQTTTNKNNNNNFFKSTNNTQNALQLKNQNNGENNMLNIGGIQQENQQPIWVTQWFDYSDKYGLGYILSNGHTGVYFNDSTKIIYDPNSNLVKYLERVNNQKDEVVKEFFLEGNPPELKKKVTLLQLFRNYLKEKIIKENLSYENIDIQGNNNVYIKKWIKSKHAIMFRISNKIVQVVFTDKTEILLSSLQKIVTYVDKKGNRLNFPLSTALDNSNMEMQKRLKYTKEILTSLLSNQRNNNEKKSYGQNNFQNQDIGFD</sequence>
<feature type="domain" description="Protein kinase" evidence="8">
    <location>
        <begin position="1"/>
        <end position="59"/>
    </location>
</feature>
<keyword evidence="6" id="KW-0067">ATP-binding</keyword>
<evidence type="ECO:0000256" key="5">
    <source>
        <dbReference type="ARBA" id="ARBA00022777"/>
    </source>
</evidence>
<dbReference type="SUPFAM" id="SSF56112">
    <property type="entry name" value="Protein kinase-like (PK-like)"/>
    <property type="match status" value="1"/>
</dbReference>
<accession>G0R2J1</accession>
<evidence type="ECO:0000256" key="6">
    <source>
        <dbReference type="ARBA" id="ARBA00022840"/>
    </source>
</evidence>
<dbReference type="PANTHER" id="PTHR24345:SF0">
    <property type="entry name" value="CELL CYCLE SERINE_THREONINE-PROTEIN KINASE CDC5_MSD2"/>
    <property type="match status" value="1"/>
</dbReference>
<gene>
    <name evidence="10" type="ORF">IMG5_178650</name>
</gene>
<dbReference type="OrthoDB" id="408964at2759"/>
<feature type="non-terminal residue" evidence="10">
    <location>
        <position position="1"/>
    </location>
</feature>
<dbReference type="PROSITE" id="PS50078">
    <property type="entry name" value="POLO_BOX"/>
    <property type="match status" value="2"/>
</dbReference>
<dbReference type="SUPFAM" id="SSF82615">
    <property type="entry name" value="Polo-box domain"/>
    <property type="match status" value="2"/>
</dbReference>
<feature type="domain" description="POLO box" evidence="9">
    <location>
        <begin position="308"/>
        <end position="388"/>
    </location>
</feature>
<name>G0R2J1_ICHMU</name>
<dbReference type="Gene3D" id="1.10.510.10">
    <property type="entry name" value="Transferase(Phosphotransferase) domain 1"/>
    <property type="match status" value="1"/>
</dbReference>
<dbReference type="FunFam" id="3.30.1120.30:FF:000013">
    <property type="entry name" value="Serine/threonine-protein kinase PLK"/>
    <property type="match status" value="1"/>
</dbReference>
<keyword evidence="4" id="KW-0547">Nucleotide-binding</keyword>
<dbReference type="Gene3D" id="3.30.1120.30">
    <property type="entry name" value="POLO box domain"/>
    <property type="match status" value="2"/>
</dbReference>
<dbReference type="RefSeq" id="XP_004027662.1">
    <property type="nucleotide sequence ID" value="XM_004027613.1"/>
</dbReference>
<dbReference type="InterPro" id="IPR000719">
    <property type="entry name" value="Prot_kinase_dom"/>
</dbReference>
<keyword evidence="11" id="KW-1185">Reference proteome</keyword>
<evidence type="ECO:0000256" key="4">
    <source>
        <dbReference type="ARBA" id="ARBA00022741"/>
    </source>
</evidence>
<proteinExistence type="predicted"/>
<dbReference type="Proteomes" id="UP000008983">
    <property type="component" value="Unassembled WGS sequence"/>
</dbReference>
<feature type="domain" description="POLO box" evidence="9">
    <location>
        <begin position="204"/>
        <end position="287"/>
    </location>
</feature>
<dbReference type="InterPro" id="IPR000959">
    <property type="entry name" value="POLO_box_dom"/>
</dbReference>
<evidence type="ECO:0000256" key="1">
    <source>
        <dbReference type="ARBA" id="ARBA00022527"/>
    </source>
</evidence>
<dbReference type="AlphaFoldDB" id="G0R2J1"/>
<dbReference type="PANTHER" id="PTHR24345">
    <property type="entry name" value="SERINE/THREONINE-PROTEIN KINASE PLK"/>
    <property type="match status" value="1"/>
</dbReference>
<dbReference type="InterPro" id="IPR033701">
    <property type="entry name" value="POLO_box_1"/>
</dbReference>
<dbReference type="InterPro" id="IPR011009">
    <property type="entry name" value="Kinase-like_dom_sf"/>
</dbReference>
<dbReference type="GO" id="GO:0004674">
    <property type="term" value="F:protein serine/threonine kinase activity"/>
    <property type="evidence" value="ECO:0007669"/>
    <property type="project" value="UniProtKB-KW"/>
</dbReference>
<dbReference type="CDD" id="cd13117">
    <property type="entry name" value="POLO_box_2"/>
    <property type="match status" value="1"/>
</dbReference>
<dbReference type="eggNOG" id="KOG0575">
    <property type="taxonomic scope" value="Eukaryota"/>
</dbReference>
<protein>
    <submittedName>
        <fullName evidence="10">Protein kinase domain protein</fullName>
        <ecNumber evidence="10">2.7.11.21</ecNumber>
    </submittedName>
</protein>
<organism evidence="10 11">
    <name type="scientific">Ichthyophthirius multifiliis</name>
    <name type="common">White spot disease agent</name>
    <name type="synonym">Ich</name>
    <dbReference type="NCBI Taxonomy" id="5932"/>
    <lineage>
        <taxon>Eukaryota</taxon>
        <taxon>Sar</taxon>
        <taxon>Alveolata</taxon>
        <taxon>Ciliophora</taxon>
        <taxon>Intramacronucleata</taxon>
        <taxon>Oligohymenophorea</taxon>
        <taxon>Hymenostomatida</taxon>
        <taxon>Ophryoglenina</taxon>
        <taxon>Ichthyophthirius</taxon>
    </lineage>
</organism>
<dbReference type="STRING" id="857967.G0R2J1"/>
<dbReference type="GO" id="GO:0005634">
    <property type="term" value="C:nucleus"/>
    <property type="evidence" value="ECO:0007669"/>
    <property type="project" value="TreeGrafter"/>
</dbReference>
<evidence type="ECO:0000313" key="10">
    <source>
        <dbReference type="EMBL" id="EGR28317.1"/>
    </source>
</evidence>
<dbReference type="InterPro" id="IPR036947">
    <property type="entry name" value="POLO_box_dom_sf"/>
</dbReference>
<reference evidence="10 11" key="1">
    <citation type="submission" date="2011-07" db="EMBL/GenBank/DDBJ databases">
        <authorList>
            <person name="Coyne R."/>
            <person name="Brami D."/>
            <person name="Johnson J."/>
            <person name="Hostetler J."/>
            <person name="Hannick L."/>
            <person name="Clark T."/>
            <person name="Cassidy-Hanley D."/>
            <person name="Inman J."/>
        </authorList>
    </citation>
    <scope>NUCLEOTIDE SEQUENCE [LARGE SCALE GENOMIC DNA]</scope>
    <source>
        <strain evidence="10 11">G5</strain>
    </source>
</reference>
<keyword evidence="1" id="KW-0723">Serine/threonine-protein kinase</keyword>
<dbReference type="GO" id="GO:0005524">
    <property type="term" value="F:ATP binding"/>
    <property type="evidence" value="ECO:0007669"/>
    <property type="project" value="UniProtKB-KW"/>
</dbReference>
<evidence type="ECO:0000259" key="8">
    <source>
        <dbReference type="PROSITE" id="PS50011"/>
    </source>
</evidence>
<evidence type="ECO:0000256" key="7">
    <source>
        <dbReference type="SAM" id="MobiDB-lite"/>
    </source>
</evidence>